<dbReference type="PROSITE" id="PS00211">
    <property type="entry name" value="ABC_TRANSPORTER_1"/>
    <property type="match status" value="1"/>
</dbReference>
<dbReference type="Proteomes" id="UP001519289">
    <property type="component" value="Unassembled WGS sequence"/>
</dbReference>
<dbReference type="InterPro" id="IPR027417">
    <property type="entry name" value="P-loop_NTPase"/>
</dbReference>
<evidence type="ECO:0000256" key="1">
    <source>
        <dbReference type="ARBA" id="ARBA00022741"/>
    </source>
</evidence>
<accession>A0ABS4JQS7</accession>
<keyword evidence="5" id="KW-1185">Reference proteome</keyword>
<keyword evidence="1" id="KW-0547">Nucleotide-binding</keyword>
<dbReference type="SMART" id="SM00382">
    <property type="entry name" value="AAA"/>
    <property type="match status" value="1"/>
</dbReference>
<dbReference type="RefSeq" id="WP_209466028.1">
    <property type="nucleotide sequence ID" value="NZ_JAGGLG010000008.1"/>
</dbReference>
<dbReference type="CDD" id="cd03220">
    <property type="entry name" value="ABC_KpsT_Wzt"/>
    <property type="match status" value="1"/>
</dbReference>
<dbReference type="InterPro" id="IPR003439">
    <property type="entry name" value="ABC_transporter-like_ATP-bd"/>
</dbReference>
<organism evidence="4 5">
    <name type="scientific">Symbiobacterium terraclitae</name>
    <dbReference type="NCBI Taxonomy" id="557451"/>
    <lineage>
        <taxon>Bacteria</taxon>
        <taxon>Bacillati</taxon>
        <taxon>Bacillota</taxon>
        <taxon>Clostridia</taxon>
        <taxon>Eubacteriales</taxon>
        <taxon>Symbiobacteriaceae</taxon>
        <taxon>Symbiobacterium</taxon>
    </lineage>
</organism>
<name>A0ABS4JQS7_9FIRM</name>
<feature type="domain" description="ABC transporter" evidence="3">
    <location>
        <begin position="2"/>
        <end position="247"/>
    </location>
</feature>
<dbReference type="SUPFAM" id="SSF52540">
    <property type="entry name" value="P-loop containing nucleoside triphosphate hydrolases"/>
    <property type="match status" value="1"/>
</dbReference>
<dbReference type="InterPro" id="IPR017871">
    <property type="entry name" value="ABC_transporter-like_CS"/>
</dbReference>
<dbReference type="PANTHER" id="PTHR46743">
    <property type="entry name" value="TEICHOIC ACIDS EXPORT ATP-BINDING PROTEIN TAGH"/>
    <property type="match status" value="1"/>
</dbReference>
<dbReference type="PANTHER" id="PTHR46743:SF3">
    <property type="entry name" value="ABC-TYPE POLYSACCHARIDE_POLYOL PHOSPHATE TRANSPORT SYSTEM, ATPASE COMPONENT"/>
    <property type="match status" value="1"/>
</dbReference>
<dbReference type="Pfam" id="PF00005">
    <property type="entry name" value="ABC_tran"/>
    <property type="match status" value="1"/>
</dbReference>
<keyword evidence="2 4" id="KW-0067">ATP-binding</keyword>
<evidence type="ECO:0000313" key="5">
    <source>
        <dbReference type="Proteomes" id="UP001519289"/>
    </source>
</evidence>
<evidence type="ECO:0000313" key="4">
    <source>
        <dbReference type="EMBL" id="MBP2017885.1"/>
    </source>
</evidence>
<dbReference type="InterPro" id="IPR003593">
    <property type="entry name" value="AAA+_ATPase"/>
</dbReference>
<sequence length="247" mass="27175">MISLRNVTLQFPVYAKKRGATGRPGRASVGGEISHCGTGGTRVIALDGITIDIPSGARVAVIGHNGAGKSSLLRLIAGIYQPSSGDCRVDGKVSTLFSTSLGMNQDATGYENIYRAGLMLGLRHDEIVRVLPEIIELCDLGSFIDMPFRTYSSGMRMRLGFAIATSMEPDILLIDEVFGAGDRSFMEKAKERFSNMMSKARTVVMVSHSESLAKRFCDRGLWLEKGRLRMYGDLDEVLNAYREHMRR</sequence>
<dbReference type="InterPro" id="IPR050683">
    <property type="entry name" value="Bact_Polysacc_Export_ATP-bd"/>
</dbReference>
<comment type="caution">
    <text evidence="4">The sequence shown here is derived from an EMBL/GenBank/DDBJ whole genome shotgun (WGS) entry which is preliminary data.</text>
</comment>
<proteinExistence type="predicted"/>
<protein>
    <submittedName>
        <fullName evidence="4">ABC-2 type transport system ATP-binding protein/lipopolysaccharide transport system ATP-binding protein</fullName>
    </submittedName>
</protein>
<dbReference type="PROSITE" id="PS50893">
    <property type="entry name" value="ABC_TRANSPORTER_2"/>
    <property type="match status" value="1"/>
</dbReference>
<evidence type="ECO:0000256" key="2">
    <source>
        <dbReference type="ARBA" id="ARBA00022840"/>
    </source>
</evidence>
<reference evidence="4 5" key="1">
    <citation type="submission" date="2021-03" db="EMBL/GenBank/DDBJ databases">
        <title>Genomic Encyclopedia of Type Strains, Phase IV (KMG-IV): sequencing the most valuable type-strain genomes for metagenomic binning, comparative biology and taxonomic classification.</title>
        <authorList>
            <person name="Goeker M."/>
        </authorList>
    </citation>
    <scope>NUCLEOTIDE SEQUENCE [LARGE SCALE GENOMIC DNA]</scope>
    <source>
        <strain evidence="4 5">DSM 27138</strain>
    </source>
</reference>
<dbReference type="EMBL" id="JAGGLG010000008">
    <property type="protein sequence ID" value="MBP2017885.1"/>
    <property type="molecule type" value="Genomic_DNA"/>
</dbReference>
<evidence type="ECO:0000259" key="3">
    <source>
        <dbReference type="PROSITE" id="PS50893"/>
    </source>
</evidence>
<dbReference type="GO" id="GO:0005524">
    <property type="term" value="F:ATP binding"/>
    <property type="evidence" value="ECO:0007669"/>
    <property type="project" value="UniProtKB-KW"/>
</dbReference>
<gene>
    <name evidence="4" type="ORF">J2Z79_001271</name>
</gene>
<dbReference type="InterPro" id="IPR015860">
    <property type="entry name" value="ABC_transpr_TagH-like"/>
</dbReference>
<dbReference type="Gene3D" id="3.40.50.300">
    <property type="entry name" value="P-loop containing nucleotide triphosphate hydrolases"/>
    <property type="match status" value="1"/>
</dbReference>